<evidence type="ECO:0000313" key="2">
    <source>
        <dbReference type="Proteomes" id="UP000674938"/>
    </source>
</evidence>
<dbReference type="Proteomes" id="UP000674938">
    <property type="component" value="Unassembled WGS sequence"/>
</dbReference>
<dbReference type="EMBL" id="JAEEGA010000003">
    <property type="protein sequence ID" value="MBP1040702.1"/>
    <property type="molecule type" value="Genomic_DNA"/>
</dbReference>
<dbReference type="RefSeq" id="WP_209525974.1">
    <property type="nucleotide sequence ID" value="NZ_JAEEGA010000003.1"/>
</dbReference>
<comment type="caution">
    <text evidence="1">The sequence shown here is derived from an EMBL/GenBank/DDBJ whole genome shotgun (WGS) entry which is preliminary data.</text>
</comment>
<gene>
    <name evidence="1" type="ORF">I6N95_06775</name>
</gene>
<keyword evidence="2" id="KW-1185">Reference proteome</keyword>
<reference evidence="1" key="1">
    <citation type="submission" date="2020-12" db="EMBL/GenBank/DDBJ databases">
        <title>Vagococcus allomyrinae sp. nov. and Enterococcus lavae sp. nov., isolated from the larvae of Allomyrina dichotoma.</title>
        <authorList>
            <person name="Lee S.D."/>
        </authorList>
    </citation>
    <scope>NUCLEOTIDE SEQUENCE</scope>
    <source>
        <strain evidence="1">BWB3-3</strain>
    </source>
</reference>
<dbReference type="AlphaFoldDB" id="A0A940P3C7"/>
<name>A0A940P3C7_9ENTE</name>
<proteinExistence type="predicted"/>
<sequence>MDNTILAKIPEETLLEIYTEKITDQINSCYLLDFDEKMYVTQTFTKEGANNGFIIGKINDITKIRYDTLYLARFDSPVINYLSTFEKEIYLDVDRLLSYHLEKDRFLGLEIGEKSRVYGRIQRVENDYVFFNEYSSDYFNNGISIFCKQEIKLIEIESSEIALLEKLKYED</sequence>
<protein>
    <submittedName>
        <fullName evidence="1">Uncharacterized protein</fullName>
    </submittedName>
</protein>
<organism evidence="1 2">
    <name type="scientific">Vagococcus allomyrinae</name>
    <dbReference type="NCBI Taxonomy" id="2794353"/>
    <lineage>
        <taxon>Bacteria</taxon>
        <taxon>Bacillati</taxon>
        <taxon>Bacillota</taxon>
        <taxon>Bacilli</taxon>
        <taxon>Lactobacillales</taxon>
        <taxon>Enterococcaceae</taxon>
        <taxon>Vagococcus</taxon>
    </lineage>
</organism>
<evidence type="ECO:0000313" key="1">
    <source>
        <dbReference type="EMBL" id="MBP1040702.1"/>
    </source>
</evidence>
<accession>A0A940P3C7</accession>